<accession>A0ABY7TLG6</accession>
<dbReference type="Pfam" id="PF04234">
    <property type="entry name" value="CopC"/>
    <property type="match status" value="1"/>
</dbReference>
<feature type="domain" description="CopC" evidence="4">
    <location>
        <begin position="24"/>
        <end position="123"/>
    </location>
</feature>
<keyword evidence="2" id="KW-0186">Copper</keyword>
<dbReference type="InterPro" id="IPR014755">
    <property type="entry name" value="Cu-Rt/internalin_Ig-like"/>
</dbReference>
<dbReference type="InterPro" id="IPR014756">
    <property type="entry name" value="Ig_E-set"/>
</dbReference>
<dbReference type="SUPFAM" id="SSF81296">
    <property type="entry name" value="E set domains"/>
    <property type="match status" value="1"/>
</dbReference>
<protein>
    <submittedName>
        <fullName evidence="5">Copper resistance protein CopC</fullName>
    </submittedName>
</protein>
<gene>
    <name evidence="5" type="ORF">PQ455_02320</name>
</gene>
<evidence type="ECO:0000256" key="1">
    <source>
        <dbReference type="ARBA" id="ARBA00022729"/>
    </source>
</evidence>
<feature type="chain" id="PRO_5046998492" evidence="3">
    <location>
        <begin position="22"/>
        <end position="124"/>
    </location>
</feature>
<dbReference type="InterPro" id="IPR007348">
    <property type="entry name" value="CopC_dom"/>
</dbReference>
<dbReference type="EMBL" id="CP117411">
    <property type="protein sequence ID" value="WCT74087.1"/>
    <property type="molecule type" value="Genomic_DNA"/>
</dbReference>
<evidence type="ECO:0000256" key="3">
    <source>
        <dbReference type="SAM" id="SignalP"/>
    </source>
</evidence>
<dbReference type="Proteomes" id="UP001220395">
    <property type="component" value="Chromosome"/>
</dbReference>
<organism evidence="5 6">
    <name type="scientific">Sphingomonas naphthae</name>
    <dbReference type="NCBI Taxonomy" id="1813468"/>
    <lineage>
        <taxon>Bacteria</taxon>
        <taxon>Pseudomonadati</taxon>
        <taxon>Pseudomonadota</taxon>
        <taxon>Alphaproteobacteria</taxon>
        <taxon>Sphingomonadales</taxon>
        <taxon>Sphingomonadaceae</taxon>
        <taxon>Sphingomonas</taxon>
    </lineage>
</organism>
<evidence type="ECO:0000259" key="4">
    <source>
        <dbReference type="Pfam" id="PF04234"/>
    </source>
</evidence>
<dbReference type="RefSeq" id="WP_273688840.1">
    <property type="nucleotide sequence ID" value="NZ_CP117411.1"/>
</dbReference>
<keyword evidence="6" id="KW-1185">Reference proteome</keyword>
<feature type="signal peptide" evidence="3">
    <location>
        <begin position="1"/>
        <end position="21"/>
    </location>
</feature>
<name>A0ABY7TLG6_9SPHN</name>
<evidence type="ECO:0000313" key="5">
    <source>
        <dbReference type="EMBL" id="WCT74087.1"/>
    </source>
</evidence>
<sequence length="124" mass="12456">MRGWALAFVAVAMLAAGAVQAAPALVASSPANDATVARTAELTLGFSETVEVKASGVDLVMTGMPGMAGAHRMRVPLKIAATADRKGLVLTAKAPLPAGNYTLGWYTAGADGKRVAGSVGFAVK</sequence>
<dbReference type="Gene3D" id="2.60.40.1220">
    <property type="match status" value="1"/>
</dbReference>
<proteinExistence type="predicted"/>
<keyword evidence="1 3" id="KW-0732">Signal</keyword>
<reference evidence="5 6" key="1">
    <citation type="submission" date="2023-02" db="EMBL/GenBank/DDBJ databases">
        <title>Genome sequence of Sphingomonas naphthae.</title>
        <authorList>
            <person name="Kim S."/>
            <person name="Heo J."/>
            <person name="Kwon S.-W."/>
        </authorList>
    </citation>
    <scope>NUCLEOTIDE SEQUENCE [LARGE SCALE GENOMIC DNA]</scope>
    <source>
        <strain evidence="5 6">KACC 18716</strain>
    </source>
</reference>
<evidence type="ECO:0000313" key="6">
    <source>
        <dbReference type="Proteomes" id="UP001220395"/>
    </source>
</evidence>
<evidence type="ECO:0000256" key="2">
    <source>
        <dbReference type="ARBA" id="ARBA00023008"/>
    </source>
</evidence>